<sequence>MSTHYNSVKFSVGLDLVFYISTPSQYVNSITSNFSIKLFLLYYLIIIFLKLVNTLPNYFSYNIISNNQCSALGTRF</sequence>
<proteinExistence type="predicted"/>
<keyword evidence="1" id="KW-0812">Transmembrane</keyword>
<name>A0A0V0HWE7_SOLCH</name>
<protein>
    <submittedName>
        <fullName evidence="2">Putative ovule protein</fullName>
    </submittedName>
</protein>
<evidence type="ECO:0000313" key="2">
    <source>
        <dbReference type="EMBL" id="JAP24208.1"/>
    </source>
</evidence>
<accession>A0A0V0HWE7</accession>
<reference evidence="2" key="1">
    <citation type="submission" date="2015-12" db="EMBL/GenBank/DDBJ databases">
        <title>Gene expression during late stages of embryo sac development: a critical building block for successful pollen-pistil interactions.</title>
        <authorList>
            <person name="Liu Y."/>
            <person name="Joly V."/>
            <person name="Sabar M."/>
            <person name="Matton D.P."/>
        </authorList>
    </citation>
    <scope>NUCLEOTIDE SEQUENCE</scope>
</reference>
<keyword evidence="1" id="KW-1133">Transmembrane helix</keyword>
<evidence type="ECO:0000256" key="1">
    <source>
        <dbReference type="SAM" id="Phobius"/>
    </source>
</evidence>
<feature type="transmembrane region" description="Helical" evidence="1">
    <location>
        <begin position="34"/>
        <end position="52"/>
    </location>
</feature>
<dbReference type="AlphaFoldDB" id="A0A0V0HWE7"/>
<dbReference type="EMBL" id="GEDG01014640">
    <property type="protein sequence ID" value="JAP24208.1"/>
    <property type="molecule type" value="Transcribed_RNA"/>
</dbReference>
<organism evidence="2">
    <name type="scientific">Solanum chacoense</name>
    <name type="common">Chaco potato</name>
    <dbReference type="NCBI Taxonomy" id="4108"/>
    <lineage>
        <taxon>Eukaryota</taxon>
        <taxon>Viridiplantae</taxon>
        <taxon>Streptophyta</taxon>
        <taxon>Embryophyta</taxon>
        <taxon>Tracheophyta</taxon>
        <taxon>Spermatophyta</taxon>
        <taxon>Magnoliopsida</taxon>
        <taxon>eudicotyledons</taxon>
        <taxon>Gunneridae</taxon>
        <taxon>Pentapetalae</taxon>
        <taxon>asterids</taxon>
        <taxon>lamiids</taxon>
        <taxon>Solanales</taxon>
        <taxon>Solanaceae</taxon>
        <taxon>Solanoideae</taxon>
        <taxon>Solaneae</taxon>
        <taxon>Solanum</taxon>
    </lineage>
</organism>
<keyword evidence="1" id="KW-0472">Membrane</keyword>